<dbReference type="EMBL" id="MNAD01000262">
    <property type="protein sequence ID" value="OJT14655.1"/>
    <property type="molecule type" value="Genomic_DNA"/>
</dbReference>
<reference evidence="2 3" key="1">
    <citation type="submission" date="2016-10" db="EMBL/GenBank/DDBJ databases">
        <title>Genome sequence of the basidiomycete white-rot fungus Trametes pubescens.</title>
        <authorList>
            <person name="Makela M.R."/>
            <person name="Granchi Z."/>
            <person name="Peng M."/>
            <person name="De Vries R.P."/>
            <person name="Grigoriev I."/>
            <person name="Riley R."/>
            <person name="Hilden K."/>
        </authorList>
    </citation>
    <scope>NUCLEOTIDE SEQUENCE [LARGE SCALE GENOMIC DNA]</scope>
    <source>
        <strain evidence="2 3">FBCC735</strain>
    </source>
</reference>
<feature type="region of interest" description="Disordered" evidence="1">
    <location>
        <begin position="1"/>
        <end position="58"/>
    </location>
</feature>
<feature type="compositionally biased region" description="Basic and acidic residues" evidence="1">
    <location>
        <begin position="1"/>
        <end position="10"/>
    </location>
</feature>
<evidence type="ECO:0000313" key="3">
    <source>
        <dbReference type="Proteomes" id="UP000184267"/>
    </source>
</evidence>
<evidence type="ECO:0000313" key="2">
    <source>
        <dbReference type="EMBL" id="OJT14655.1"/>
    </source>
</evidence>
<dbReference type="Proteomes" id="UP000184267">
    <property type="component" value="Unassembled WGS sequence"/>
</dbReference>
<protein>
    <submittedName>
        <fullName evidence="2">Uncharacterized protein</fullName>
    </submittedName>
</protein>
<proteinExistence type="predicted"/>
<name>A0A1M2W465_TRAPU</name>
<accession>A0A1M2W465</accession>
<dbReference type="AlphaFoldDB" id="A0A1M2W465"/>
<organism evidence="2 3">
    <name type="scientific">Trametes pubescens</name>
    <name type="common">White-rot fungus</name>
    <dbReference type="NCBI Taxonomy" id="154538"/>
    <lineage>
        <taxon>Eukaryota</taxon>
        <taxon>Fungi</taxon>
        <taxon>Dikarya</taxon>
        <taxon>Basidiomycota</taxon>
        <taxon>Agaricomycotina</taxon>
        <taxon>Agaricomycetes</taxon>
        <taxon>Polyporales</taxon>
        <taxon>Polyporaceae</taxon>
        <taxon>Trametes</taxon>
    </lineage>
</organism>
<evidence type="ECO:0000256" key="1">
    <source>
        <dbReference type="SAM" id="MobiDB-lite"/>
    </source>
</evidence>
<gene>
    <name evidence="2" type="ORF">TRAPUB_8787</name>
</gene>
<comment type="caution">
    <text evidence="2">The sequence shown here is derived from an EMBL/GenBank/DDBJ whole genome shotgun (WGS) entry which is preliminary data.</text>
</comment>
<keyword evidence="3" id="KW-1185">Reference proteome</keyword>
<sequence>MTASVEREAGASELGSPHSRIAGGLRRTARGMGDDPEYTGSTSGRLHGRAGTIDPGIIPRAASMDLTDVRSAGSYLAHPTPGV</sequence>